<evidence type="ECO:0000256" key="2">
    <source>
        <dbReference type="ARBA" id="ARBA00022692"/>
    </source>
</evidence>
<name>T2GF31_MEGG1</name>
<feature type="transmembrane region" description="Helical" evidence="5">
    <location>
        <begin position="52"/>
        <end position="72"/>
    </location>
</feature>
<dbReference type="STRING" id="1121448.DGI_3061"/>
<evidence type="ECO:0000313" key="7">
    <source>
        <dbReference type="EMBL" id="AGW14779.1"/>
    </source>
</evidence>
<evidence type="ECO:0000256" key="4">
    <source>
        <dbReference type="ARBA" id="ARBA00023136"/>
    </source>
</evidence>
<keyword evidence="3 5" id="KW-1133">Transmembrane helix</keyword>
<dbReference type="RefSeq" id="WP_021761854.1">
    <property type="nucleotide sequence ID" value="NC_022444.1"/>
</dbReference>
<dbReference type="GO" id="GO:0015078">
    <property type="term" value="F:proton transmembrane transporter activity"/>
    <property type="evidence" value="ECO:0007669"/>
    <property type="project" value="InterPro"/>
</dbReference>
<gene>
    <name evidence="7" type="ORF">DGI_3061</name>
</gene>
<keyword evidence="2 5" id="KW-0812">Transmembrane</keyword>
<reference evidence="8" key="2">
    <citation type="submission" date="2013-07" db="EMBL/GenBank/DDBJ databases">
        <authorList>
            <person name="Morais-Silva F.O."/>
            <person name="Rezende A.M."/>
            <person name="Pimentel C."/>
            <person name="Resende D.M."/>
            <person name="Santos C.I."/>
            <person name="Clemente C."/>
            <person name="de Oliveira L.M."/>
            <person name="da Silva S.M."/>
            <person name="Costa D.A."/>
            <person name="Varela-Raposo A."/>
            <person name="Horacio E.C.A."/>
            <person name="Matos M."/>
            <person name="Flores O."/>
            <person name="Ruiz J.C."/>
            <person name="Rodrigues-Pousada C."/>
        </authorList>
    </citation>
    <scope>NUCLEOTIDE SEQUENCE [LARGE SCALE GENOMIC DNA]</scope>
    <source>
        <strain evidence="8">ATCC 19364 / DSM 1382 / NCIMB 9332 / VKM B-1759</strain>
    </source>
</reference>
<comment type="subcellular location">
    <subcellularLocation>
        <location evidence="1">Membrane</location>
        <topology evidence="1">Multi-pass membrane protein</topology>
    </subcellularLocation>
</comment>
<sequence>MDIQMMAALGKAGAAMALGLAAVGSALGAGAAGMAGIGAWKKCYAQNRTAPFIIIAFIGAPLSQTIYGMILMNAMNGLCNQAVAAAAAGGPAFIAWPSMLTAGVLGGLAMGISAWFQGRAGAAGADALGETGKGFGNYLMTLGVVETVALFVMVFIQSTLSV</sequence>
<dbReference type="InterPro" id="IPR002379">
    <property type="entry name" value="ATPase_proteolipid_c-like_dom"/>
</dbReference>
<dbReference type="GO" id="GO:0033177">
    <property type="term" value="C:proton-transporting two-sector ATPase complex, proton-transporting domain"/>
    <property type="evidence" value="ECO:0007669"/>
    <property type="project" value="InterPro"/>
</dbReference>
<dbReference type="eggNOG" id="COG0636">
    <property type="taxonomic scope" value="Bacteria"/>
</dbReference>
<evidence type="ECO:0000259" key="6">
    <source>
        <dbReference type="Pfam" id="PF00137"/>
    </source>
</evidence>
<dbReference type="KEGG" id="dgg:DGI_3061"/>
<proteinExistence type="predicted"/>
<dbReference type="Proteomes" id="UP000016587">
    <property type="component" value="Chromosome"/>
</dbReference>
<feature type="transmembrane region" description="Helical" evidence="5">
    <location>
        <begin position="136"/>
        <end position="156"/>
    </location>
</feature>
<feature type="transmembrane region" description="Helical" evidence="5">
    <location>
        <begin position="93"/>
        <end position="116"/>
    </location>
</feature>
<protein>
    <submittedName>
        <fullName evidence="7">Putative V-type ATP synthase subunit K</fullName>
    </submittedName>
</protein>
<dbReference type="EMBL" id="CP006585">
    <property type="protein sequence ID" value="AGW14779.1"/>
    <property type="molecule type" value="Genomic_DNA"/>
</dbReference>
<dbReference type="HOGENOM" id="CLU_126047_1_0_7"/>
<dbReference type="PATRIC" id="fig|1121448.10.peg.3021"/>
<organism evidence="7 8">
    <name type="scientific">Megalodesulfovibrio gigas (strain ATCC 19364 / DSM 1382 / NCIMB 9332 / VKM B-1759)</name>
    <name type="common">Desulfovibrio gigas</name>
    <dbReference type="NCBI Taxonomy" id="1121448"/>
    <lineage>
        <taxon>Bacteria</taxon>
        <taxon>Pseudomonadati</taxon>
        <taxon>Thermodesulfobacteriota</taxon>
        <taxon>Desulfovibrionia</taxon>
        <taxon>Desulfovibrionales</taxon>
        <taxon>Desulfovibrionaceae</taxon>
        <taxon>Megalodesulfovibrio</taxon>
    </lineage>
</organism>
<keyword evidence="8" id="KW-1185">Reference proteome</keyword>
<dbReference type="OrthoDB" id="9806679at2"/>
<evidence type="ECO:0000313" key="8">
    <source>
        <dbReference type="Proteomes" id="UP000016587"/>
    </source>
</evidence>
<evidence type="ECO:0000256" key="3">
    <source>
        <dbReference type="ARBA" id="ARBA00022989"/>
    </source>
</evidence>
<dbReference type="NCBIfam" id="NF005174">
    <property type="entry name" value="PRK06649.1"/>
    <property type="match status" value="1"/>
</dbReference>
<reference evidence="7 8" key="1">
    <citation type="journal article" date="2013" name="J. Bacteriol.">
        <title>Roles of HynAB and Ech, the only two hydrogenases found in the model sulfate reducer Desulfovibrio gigas.</title>
        <authorList>
            <person name="Morais-Silva F.O."/>
            <person name="Santos C.I."/>
            <person name="Rodrigues R."/>
            <person name="Pereira I.A."/>
            <person name="Rodrigues-Pousada C."/>
        </authorList>
    </citation>
    <scope>NUCLEOTIDE SEQUENCE [LARGE SCALE GENOMIC DNA]</scope>
    <source>
        <strain evidence="8">ATCC 19364 / DSM 1382 / NCIMB 9332 / VKM B-1759</strain>
    </source>
</reference>
<dbReference type="Gene3D" id="1.20.120.610">
    <property type="entry name" value="lithium bound rotor ring of v- atpase"/>
    <property type="match status" value="1"/>
</dbReference>
<keyword evidence="4 5" id="KW-0472">Membrane</keyword>
<evidence type="ECO:0000256" key="1">
    <source>
        <dbReference type="ARBA" id="ARBA00004141"/>
    </source>
</evidence>
<evidence type="ECO:0000256" key="5">
    <source>
        <dbReference type="SAM" id="Phobius"/>
    </source>
</evidence>
<dbReference type="InterPro" id="IPR035921">
    <property type="entry name" value="F/V-ATP_Csub_sf"/>
</dbReference>
<dbReference type="Pfam" id="PF00137">
    <property type="entry name" value="ATP-synt_C"/>
    <property type="match status" value="1"/>
</dbReference>
<feature type="domain" description="V-ATPase proteolipid subunit C-like" evidence="6">
    <location>
        <begin position="100"/>
        <end position="155"/>
    </location>
</feature>
<accession>T2GF31</accession>
<dbReference type="SUPFAM" id="SSF81333">
    <property type="entry name" value="F1F0 ATP synthase subunit C"/>
    <property type="match status" value="1"/>
</dbReference>
<dbReference type="AlphaFoldDB" id="T2GF31"/>